<feature type="transmembrane region" description="Helical" evidence="1">
    <location>
        <begin position="110"/>
        <end position="133"/>
    </location>
</feature>
<proteinExistence type="predicted"/>
<keyword evidence="1" id="KW-0472">Membrane</keyword>
<keyword evidence="3" id="KW-1185">Reference proteome</keyword>
<keyword evidence="1" id="KW-0812">Transmembrane</keyword>
<evidence type="ECO:0000256" key="1">
    <source>
        <dbReference type="SAM" id="Phobius"/>
    </source>
</evidence>
<evidence type="ECO:0008006" key="4">
    <source>
        <dbReference type="Google" id="ProtNLM"/>
    </source>
</evidence>
<accession>A0ABQ5MMV5</accession>
<dbReference type="EMBL" id="BRVO01000004">
    <property type="protein sequence ID" value="GLB50729.1"/>
    <property type="molecule type" value="Genomic_DNA"/>
</dbReference>
<evidence type="ECO:0000313" key="3">
    <source>
        <dbReference type="Proteomes" id="UP001143543"/>
    </source>
</evidence>
<feature type="transmembrane region" description="Helical" evidence="1">
    <location>
        <begin position="36"/>
        <end position="55"/>
    </location>
</feature>
<dbReference type="Proteomes" id="UP001143543">
    <property type="component" value="Unassembled WGS sequence"/>
</dbReference>
<organism evidence="2 3">
    <name type="scientific">Neptunitalea lumnitzerae</name>
    <dbReference type="NCBI Taxonomy" id="2965509"/>
    <lineage>
        <taxon>Bacteria</taxon>
        <taxon>Pseudomonadati</taxon>
        <taxon>Bacteroidota</taxon>
        <taxon>Flavobacteriia</taxon>
        <taxon>Flavobacteriales</taxon>
        <taxon>Flavobacteriaceae</taxon>
        <taxon>Neptunitalea</taxon>
    </lineage>
</organism>
<protein>
    <recommendedName>
        <fullName evidence="4">Transmembrane protein</fullName>
    </recommendedName>
</protein>
<feature type="transmembrane region" description="Helical" evidence="1">
    <location>
        <begin position="67"/>
        <end position="85"/>
    </location>
</feature>
<feature type="transmembrane region" description="Helical" evidence="1">
    <location>
        <begin position="7"/>
        <end position="24"/>
    </location>
</feature>
<gene>
    <name evidence="2" type="ORF">Y10_30970</name>
</gene>
<keyword evidence="1" id="KW-1133">Transmembrane helix</keyword>
<name>A0ABQ5MMV5_9FLAO</name>
<sequence length="138" mass="14853">MQKIFNIGILALGIICFVLWYLLLQNTDPYSDVLFYVSYILLAIAVVGVAIFSIINIVSSGEKIKRTLIGLGALAVVVILGYVLADGSNIDFDALSRADINVTEAESKTVGAGLITFYILMVVALGSMLLSGIKKMFN</sequence>
<comment type="caution">
    <text evidence="2">The sequence shown here is derived from an EMBL/GenBank/DDBJ whole genome shotgun (WGS) entry which is preliminary data.</text>
</comment>
<evidence type="ECO:0000313" key="2">
    <source>
        <dbReference type="EMBL" id="GLB50729.1"/>
    </source>
</evidence>
<reference evidence="2" key="1">
    <citation type="submission" date="2022-07" db="EMBL/GenBank/DDBJ databases">
        <title>Taxonomy of Novel Oxalotrophic and Methylotrophic Bacteria.</title>
        <authorList>
            <person name="Sahin N."/>
            <person name="Tani A."/>
        </authorList>
    </citation>
    <scope>NUCLEOTIDE SEQUENCE</scope>
    <source>
        <strain evidence="2">Y10</strain>
    </source>
</reference>
<dbReference type="RefSeq" id="WP_281766361.1">
    <property type="nucleotide sequence ID" value="NZ_BRVO01000004.1"/>
</dbReference>